<evidence type="ECO:0000313" key="1">
    <source>
        <dbReference type="EMBL" id="WAW09282.1"/>
    </source>
</evidence>
<gene>
    <name evidence="1" type="ORF">NB640_08390</name>
</gene>
<evidence type="ECO:0000313" key="2">
    <source>
        <dbReference type="Proteomes" id="UP001156215"/>
    </source>
</evidence>
<dbReference type="AlphaFoldDB" id="A0A9E9P1W2"/>
<dbReference type="Proteomes" id="UP001156215">
    <property type="component" value="Chromosome"/>
</dbReference>
<protein>
    <submittedName>
        <fullName evidence="1">Uncharacterized protein</fullName>
    </submittedName>
</protein>
<accession>A0A9E9P1W2</accession>
<organism evidence="1 2">
    <name type="scientific">Oxalobacter vibrioformis</name>
    <dbReference type="NCBI Taxonomy" id="933080"/>
    <lineage>
        <taxon>Bacteria</taxon>
        <taxon>Pseudomonadati</taxon>
        <taxon>Pseudomonadota</taxon>
        <taxon>Betaproteobacteria</taxon>
        <taxon>Burkholderiales</taxon>
        <taxon>Oxalobacteraceae</taxon>
        <taxon>Oxalobacter</taxon>
    </lineage>
</organism>
<reference evidence="1" key="1">
    <citation type="journal article" date="2022" name="Front. Microbiol.">
        <title>New perspectives on an old grouping: The genomic and phenotypic variability of Oxalobacter formigenes and the implications for calcium oxalate stone prevention.</title>
        <authorList>
            <person name="Chmiel J.A."/>
            <person name="Carr C."/>
            <person name="Stuivenberg G.A."/>
            <person name="Venema R."/>
            <person name="Chanyi R.M."/>
            <person name="Al K.F."/>
            <person name="Giguere D."/>
            <person name="Say H."/>
            <person name="Akouris P.P."/>
            <person name="Dominguez Romero S.A."/>
            <person name="Kwong A."/>
            <person name="Tai V."/>
            <person name="Koval S.F."/>
            <person name="Razvi H."/>
            <person name="Bjazevic J."/>
            <person name="Burton J.P."/>
        </authorList>
    </citation>
    <scope>NUCLEOTIDE SEQUENCE</scope>
    <source>
        <strain evidence="1">WoOx3</strain>
    </source>
</reference>
<dbReference type="RefSeq" id="WP_269308278.1">
    <property type="nucleotide sequence ID" value="NZ_CP098242.1"/>
</dbReference>
<dbReference type="KEGG" id="ovb:NB640_08390"/>
<dbReference type="EMBL" id="CP098242">
    <property type="protein sequence ID" value="WAW09282.1"/>
    <property type="molecule type" value="Genomic_DNA"/>
</dbReference>
<keyword evidence="2" id="KW-1185">Reference proteome</keyword>
<sequence>MSKTQYEYIPIIFAAAFITGQNKNLRQKKVNWVKGLNLLIEQINGVEKSGVEQFWGGLTLKQRVETPEERERKKKDILENGKFLESLIEKGILSAKEHPHYLHLISVSSFSTMFENYFPRDKDRLNELLPSFEALVQETAPAASPSDLQKKQLENGVDDEQAEVTLTWKDEIRPYADGLFEDNPDITEADMTRRIDAQLRAKNIRKSKKSNAGFYSQEHIRKDFVRSFLEEKRTGEVGE</sequence>
<proteinExistence type="predicted"/>
<name>A0A9E9P1W2_9BURK</name>